<dbReference type="STRING" id="54.SAMN02745121_08644"/>
<name>A0A1I2IFJ2_9BACT</name>
<keyword evidence="1" id="KW-0812">Transmembrane</keyword>
<evidence type="ECO:0000313" key="2">
    <source>
        <dbReference type="EMBL" id="SFF40433.1"/>
    </source>
</evidence>
<feature type="transmembrane region" description="Helical" evidence="1">
    <location>
        <begin position="46"/>
        <end position="66"/>
    </location>
</feature>
<dbReference type="Proteomes" id="UP000199400">
    <property type="component" value="Unassembled WGS sequence"/>
</dbReference>
<dbReference type="AlphaFoldDB" id="A0A1I2IFJ2"/>
<accession>A0A1I2IFJ2</accession>
<protein>
    <submittedName>
        <fullName evidence="2">Uncharacterized protein</fullName>
    </submittedName>
</protein>
<evidence type="ECO:0000313" key="3">
    <source>
        <dbReference type="Proteomes" id="UP000199400"/>
    </source>
</evidence>
<sequence>MSNTIEQSVATVSFGPAASEDPPRVEVIEGALCTISEVRRAVAAGALMSGLVCTVVGVGIGFYLGLRDGRDGR</sequence>
<dbReference type="RefSeq" id="WP_170135500.1">
    <property type="nucleotide sequence ID" value="NZ_FOMX01000063.1"/>
</dbReference>
<dbReference type="EMBL" id="FOMX01000063">
    <property type="protein sequence ID" value="SFF40433.1"/>
    <property type="molecule type" value="Genomic_DNA"/>
</dbReference>
<evidence type="ECO:0000256" key="1">
    <source>
        <dbReference type="SAM" id="Phobius"/>
    </source>
</evidence>
<organism evidence="2 3">
    <name type="scientific">Nannocystis exedens</name>
    <dbReference type="NCBI Taxonomy" id="54"/>
    <lineage>
        <taxon>Bacteria</taxon>
        <taxon>Pseudomonadati</taxon>
        <taxon>Myxococcota</taxon>
        <taxon>Polyangia</taxon>
        <taxon>Nannocystales</taxon>
        <taxon>Nannocystaceae</taxon>
        <taxon>Nannocystis</taxon>
    </lineage>
</organism>
<keyword evidence="1" id="KW-0472">Membrane</keyword>
<proteinExistence type="predicted"/>
<keyword evidence="1" id="KW-1133">Transmembrane helix</keyword>
<gene>
    <name evidence="2" type="ORF">SAMN02745121_08644</name>
</gene>
<keyword evidence="3" id="KW-1185">Reference proteome</keyword>
<reference evidence="3" key="1">
    <citation type="submission" date="2016-10" db="EMBL/GenBank/DDBJ databases">
        <authorList>
            <person name="Varghese N."/>
            <person name="Submissions S."/>
        </authorList>
    </citation>
    <scope>NUCLEOTIDE SEQUENCE [LARGE SCALE GENOMIC DNA]</scope>
    <source>
        <strain evidence="3">ATCC 25963</strain>
    </source>
</reference>